<name>A0A645GJB6_9ZZZZ</name>
<feature type="transmembrane region" description="Helical" evidence="1">
    <location>
        <begin position="6"/>
        <end position="36"/>
    </location>
</feature>
<evidence type="ECO:0000256" key="1">
    <source>
        <dbReference type="SAM" id="Phobius"/>
    </source>
</evidence>
<comment type="caution">
    <text evidence="2">The sequence shown here is derived from an EMBL/GenBank/DDBJ whole genome shotgun (WGS) entry which is preliminary data.</text>
</comment>
<reference evidence="2" key="1">
    <citation type="submission" date="2019-08" db="EMBL/GenBank/DDBJ databases">
        <authorList>
            <person name="Kucharzyk K."/>
            <person name="Murdoch R.W."/>
            <person name="Higgins S."/>
            <person name="Loffler F."/>
        </authorList>
    </citation>
    <scope>NUCLEOTIDE SEQUENCE</scope>
</reference>
<accession>A0A645GJB6</accession>
<keyword evidence="1" id="KW-0812">Transmembrane</keyword>
<sequence length="46" mass="4975">MGQLNPILFIFAFVGINGLVEAVVCFVIATAIAKAVDVYMIKSKMK</sequence>
<keyword evidence="1" id="KW-0472">Membrane</keyword>
<protein>
    <submittedName>
        <fullName evidence="2">Uncharacterized protein</fullName>
    </submittedName>
</protein>
<dbReference type="AlphaFoldDB" id="A0A645GJB6"/>
<proteinExistence type="predicted"/>
<evidence type="ECO:0000313" key="2">
    <source>
        <dbReference type="EMBL" id="MPN23813.1"/>
    </source>
</evidence>
<dbReference type="EMBL" id="VSSQ01072426">
    <property type="protein sequence ID" value="MPN23813.1"/>
    <property type="molecule type" value="Genomic_DNA"/>
</dbReference>
<dbReference type="Gene3D" id="1.10.1760.20">
    <property type="match status" value="1"/>
</dbReference>
<keyword evidence="1" id="KW-1133">Transmembrane helix</keyword>
<organism evidence="2">
    <name type="scientific">bioreactor metagenome</name>
    <dbReference type="NCBI Taxonomy" id="1076179"/>
    <lineage>
        <taxon>unclassified sequences</taxon>
        <taxon>metagenomes</taxon>
        <taxon>ecological metagenomes</taxon>
    </lineage>
</organism>
<gene>
    <name evidence="2" type="ORF">SDC9_171206</name>
</gene>